<protein>
    <recommendedName>
        <fullName evidence="3">Xyloside xylosyltransferase 1</fullName>
    </recommendedName>
</protein>
<proteinExistence type="predicted"/>
<name>A0A1D1V551_RAMVA</name>
<organism evidence="1 2">
    <name type="scientific">Ramazzottius varieornatus</name>
    <name type="common">Water bear</name>
    <name type="synonym">Tardigrade</name>
    <dbReference type="NCBI Taxonomy" id="947166"/>
    <lineage>
        <taxon>Eukaryota</taxon>
        <taxon>Metazoa</taxon>
        <taxon>Ecdysozoa</taxon>
        <taxon>Tardigrada</taxon>
        <taxon>Eutardigrada</taxon>
        <taxon>Parachela</taxon>
        <taxon>Hypsibioidea</taxon>
        <taxon>Ramazzottiidae</taxon>
        <taxon>Ramazzottius</taxon>
    </lineage>
</organism>
<evidence type="ECO:0000313" key="2">
    <source>
        <dbReference type="Proteomes" id="UP000186922"/>
    </source>
</evidence>
<evidence type="ECO:0000313" key="1">
    <source>
        <dbReference type="EMBL" id="GAU95845.1"/>
    </source>
</evidence>
<dbReference type="InterPro" id="IPR002495">
    <property type="entry name" value="Glyco_trans_8"/>
</dbReference>
<dbReference type="Gene3D" id="3.90.550.10">
    <property type="entry name" value="Spore Coat Polysaccharide Biosynthesis Protein SpsA, Chain A"/>
    <property type="match status" value="1"/>
</dbReference>
<keyword evidence="2" id="KW-1185">Reference proteome</keyword>
<comment type="caution">
    <text evidence="1">The sequence shown here is derived from an EMBL/GenBank/DDBJ whole genome shotgun (WGS) entry which is preliminary data.</text>
</comment>
<sequence length="372" mass="42384">MVPLITPLITRRRCLLLTITLAACIWAVTFVLIHEEPLTQYAVRPEESEASSAFAGTPADTSMASKVPPPTTTTLPSADAYVPVVVIFTSADRNWTLVHKLIRCLRSMFAFATAPVNLIFISDRKSFDVAESVIKRNVTSDKARVRISFLDLEDALLITAKDIQPLQERFRSNDSSYSHNVFLLSIVMHKLLPFHHQVLYVDVDIAFQADFSLLFKHFERFSPDQLIGLAYEQQPVYRHALESFRTTHPNTTVGEPPNKGHPGFNTGVILFDLDKMRSNKKFSSVLAKASILNLTAKYELQGNLSNQDTFSLLGFEYPQWFYVLPCEWNRQLCAWWKNNGFAHEFKSYHVCNKTPKIYHANCNTKLPLLRLQ</sequence>
<dbReference type="AlphaFoldDB" id="A0A1D1V551"/>
<dbReference type="GO" id="GO:0005789">
    <property type="term" value="C:endoplasmic reticulum membrane"/>
    <property type="evidence" value="ECO:0007669"/>
    <property type="project" value="TreeGrafter"/>
</dbReference>
<dbReference type="PANTHER" id="PTHR46612">
    <property type="entry name" value="XYLOSIDE XYLOSYLTRANSFERASE 1"/>
    <property type="match status" value="1"/>
</dbReference>
<reference evidence="1 2" key="1">
    <citation type="journal article" date="2016" name="Nat. Commun.">
        <title>Extremotolerant tardigrade genome and improved radiotolerance of human cultured cells by tardigrade-unique protein.</title>
        <authorList>
            <person name="Hashimoto T."/>
            <person name="Horikawa D.D."/>
            <person name="Saito Y."/>
            <person name="Kuwahara H."/>
            <person name="Kozuka-Hata H."/>
            <person name="Shin-I T."/>
            <person name="Minakuchi Y."/>
            <person name="Ohishi K."/>
            <person name="Motoyama A."/>
            <person name="Aizu T."/>
            <person name="Enomoto A."/>
            <person name="Kondo K."/>
            <person name="Tanaka S."/>
            <person name="Hara Y."/>
            <person name="Koshikawa S."/>
            <person name="Sagara H."/>
            <person name="Miura T."/>
            <person name="Yokobori S."/>
            <person name="Miyagawa K."/>
            <person name="Suzuki Y."/>
            <person name="Kubo T."/>
            <person name="Oyama M."/>
            <person name="Kohara Y."/>
            <person name="Fujiyama A."/>
            <person name="Arakawa K."/>
            <person name="Katayama T."/>
            <person name="Toyoda A."/>
            <person name="Kunieda T."/>
        </authorList>
    </citation>
    <scope>NUCLEOTIDE SEQUENCE [LARGE SCALE GENOMIC DNA]</scope>
    <source>
        <strain evidence="1 2">YOKOZUNA-1</strain>
    </source>
</reference>
<dbReference type="InterPro" id="IPR029044">
    <property type="entry name" value="Nucleotide-diphossugar_trans"/>
</dbReference>
<gene>
    <name evidence="1" type="primary">RvY_07390-1</name>
    <name evidence="1" type="synonym">RvY_07390.1</name>
    <name evidence="1" type="ORF">RvY_07390</name>
</gene>
<dbReference type="OrthoDB" id="411524at2759"/>
<dbReference type="STRING" id="947166.A0A1D1V551"/>
<dbReference type="InterPro" id="IPR042465">
    <property type="entry name" value="XXLT1"/>
</dbReference>
<accession>A0A1D1V551</accession>
<dbReference type="Pfam" id="PF01501">
    <property type="entry name" value="Glyco_transf_8"/>
    <property type="match status" value="1"/>
</dbReference>
<dbReference type="Proteomes" id="UP000186922">
    <property type="component" value="Unassembled WGS sequence"/>
</dbReference>
<dbReference type="GO" id="GO:0016266">
    <property type="term" value="P:protein O-linked glycosylation via N-acetyl-galactosamine"/>
    <property type="evidence" value="ECO:0007669"/>
    <property type="project" value="TreeGrafter"/>
</dbReference>
<dbReference type="PANTHER" id="PTHR46612:SF1">
    <property type="entry name" value="XYLOSIDE XYLOSYLTRANSFERASE 1"/>
    <property type="match status" value="1"/>
</dbReference>
<evidence type="ECO:0008006" key="3">
    <source>
        <dbReference type="Google" id="ProtNLM"/>
    </source>
</evidence>
<dbReference type="GO" id="GO:0140560">
    <property type="term" value="F:xylosyl alpha-1,3-xylosyltransferase activity"/>
    <property type="evidence" value="ECO:0007669"/>
    <property type="project" value="TreeGrafter"/>
</dbReference>
<dbReference type="SUPFAM" id="SSF53448">
    <property type="entry name" value="Nucleotide-diphospho-sugar transferases"/>
    <property type="match status" value="1"/>
</dbReference>
<dbReference type="EMBL" id="BDGG01000003">
    <property type="protein sequence ID" value="GAU95845.1"/>
    <property type="molecule type" value="Genomic_DNA"/>
</dbReference>